<evidence type="ECO:0000313" key="4">
    <source>
        <dbReference type="EMBL" id="SDI37471.1"/>
    </source>
</evidence>
<keyword evidence="4" id="KW-0969">Cilium</keyword>
<dbReference type="GO" id="GO:0009898">
    <property type="term" value="C:cytoplasmic side of plasma membrane"/>
    <property type="evidence" value="ECO:0007669"/>
    <property type="project" value="TreeGrafter"/>
</dbReference>
<protein>
    <submittedName>
        <fullName evidence="3">Cobyrinic acid a,c-diamide synthase</fullName>
    </submittedName>
    <submittedName>
        <fullName evidence="4">Flagellar biosynthesis protein FlhG</fullName>
    </submittedName>
</protein>
<dbReference type="Proteomes" id="UP000037269">
    <property type="component" value="Unassembled WGS sequence"/>
</dbReference>
<dbReference type="GO" id="GO:0005524">
    <property type="term" value="F:ATP binding"/>
    <property type="evidence" value="ECO:0007669"/>
    <property type="project" value="UniProtKB-KW"/>
</dbReference>
<dbReference type="Pfam" id="PF10609">
    <property type="entry name" value="ParA"/>
    <property type="match status" value="1"/>
</dbReference>
<dbReference type="EMBL" id="LGUG01000004">
    <property type="protein sequence ID" value="KON95784.1"/>
    <property type="molecule type" value="Genomic_DNA"/>
</dbReference>
<evidence type="ECO:0000313" key="6">
    <source>
        <dbReference type="Proteomes" id="UP000182836"/>
    </source>
</evidence>
<dbReference type="PANTHER" id="PTHR43384:SF4">
    <property type="entry name" value="CELLULOSE BIOSYNTHESIS PROTEIN BCSQ-RELATED"/>
    <property type="match status" value="1"/>
</dbReference>
<accession>A0A0D1XMU2</accession>
<dbReference type="CDD" id="cd02038">
    <property type="entry name" value="FlhG-like"/>
    <property type="match status" value="1"/>
</dbReference>
<evidence type="ECO:0000256" key="1">
    <source>
        <dbReference type="ARBA" id="ARBA00022741"/>
    </source>
</evidence>
<sequence>MNDQAQRLREKLGKLPVRNNRSDENVGRTKVIAVTSGKGGVGKSNFSLNFALCLQQKGQRVVLFDLDVGFANIDVLMGVSAKKNIVDLIDKRLSIWDIIEKGPNDLEFIAGGSGLSQIFELDEVKVHYFFEQLAQLQGYADTIILDTGAGMSKDMLRFLLSANEVILVTTPEPTSLTDAYALVKMAHGQKPDIRINVVVNRVTNEKEGRVTGEKLLLVAHRFLDLHMNMLGFVHDDAHVSKAVKKQYPFCLAYPTSKAAHDLKSLVSAYLLQGKMEDNVGIKGFLSRLRTFWK</sequence>
<dbReference type="InterPro" id="IPR033756">
    <property type="entry name" value="YlxH/NBP35"/>
</dbReference>
<dbReference type="GeneID" id="42305555"/>
<dbReference type="STRING" id="47500.AF333_10115"/>
<dbReference type="InterPro" id="IPR025501">
    <property type="entry name" value="MinD_FleN"/>
</dbReference>
<keyword evidence="4" id="KW-0282">Flagellum</keyword>
<dbReference type="Gene3D" id="3.40.50.300">
    <property type="entry name" value="P-loop containing nucleotide triphosphate hydrolases"/>
    <property type="match status" value="1"/>
</dbReference>
<dbReference type="GO" id="GO:0051782">
    <property type="term" value="P:negative regulation of cell division"/>
    <property type="evidence" value="ECO:0007669"/>
    <property type="project" value="TreeGrafter"/>
</dbReference>
<dbReference type="SUPFAM" id="SSF52540">
    <property type="entry name" value="P-loop containing nucleoside triphosphate hydrolases"/>
    <property type="match status" value="1"/>
</dbReference>
<keyword evidence="1" id="KW-0547">Nucleotide-binding</keyword>
<dbReference type="PIRSF" id="PIRSF003092">
    <property type="entry name" value="MinD"/>
    <property type="match status" value="1"/>
</dbReference>
<gene>
    <name evidence="3" type="ORF">AF333_10115</name>
    <name evidence="4" type="ORF">SAMN04487909_103252</name>
</gene>
<dbReference type="InterPro" id="IPR050625">
    <property type="entry name" value="ParA/MinD_ATPase"/>
</dbReference>
<dbReference type="RefSeq" id="WP_043065964.1">
    <property type="nucleotide sequence ID" value="NZ_BJOA01000031.1"/>
</dbReference>
<name>A0A0D1XMU2_ANEMI</name>
<dbReference type="Proteomes" id="UP000182836">
    <property type="component" value="Unassembled WGS sequence"/>
</dbReference>
<reference evidence="4 6" key="2">
    <citation type="submission" date="2016-10" db="EMBL/GenBank/DDBJ databases">
        <authorList>
            <person name="de Groot N.N."/>
        </authorList>
    </citation>
    <scope>NUCLEOTIDE SEQUENCE [LARGE SCALE GENOMIC DNA]</scope>
    <source>
        <strain evidence="4 6">DSM 2895</strain>
    </source>
</reference>
<dbReference type="InterPro" id="IPR027417">
    <property type="entry name" value="P-loop_NTPase"/>
</dbReference>
<keyword evidence="2" id="KW-0067">ATP-binding</keyword>
<keyword evidence="5" id="KW-1185">Reference proteome</keyword>
<evidence type="ECO:0000313" key="5">
    <source>
        <dbReference type="Proteomes" id="UP000037269"/>
    </source>
</evidence>
<dbReference type="EMBL" id="FNED01000003">
    <property type="protein sequence ID" value="SDI37471.1"/>
    <property type="molecule type" value="Genomic_DNA"/>
</dbReference>
<dbReference type="GO" id="GO:0016887">
    <property type="term" value="F:ATP hydrolysis activity"/>
    <property type="evidence" value="ECO:0007669"/>
    <property type="project" value="TreeGrafter"/>
</dbReference>
<evidence type="ECO:0000256" key="2">
    <source>
        <dbReference type="ARBA" id="ARBA00022840"/>
    </source>
</evidence>
<dbReference type="PATRIC" id="fig|47500.8.peg.6831"/>
<dbReference type="AlphaFoldDB" id="A0A0D1XMU2"/>
<dbReference type="OrthoDB" id="9816297at2"/>
<organism evidence="3 5">
    <name type="scientific">Aneurinibacillus migulanus</name>
    <name type="common">Bacillus migulanus</name>
    <dbReference type="NCBI Taxonomy" id="47500"/>
    <lineage>
        <taxon>Bacteria</taxon>
        <taxon>Bacillati</taxon>
        <taxon>Bacillota</taxon>
        <taxon>Bacilli</taxon>
        <taxon>Bacillales</taxon>
        <taxon>Paenibacillaceae</taxon>
        <taxon>Aneurinibacillus group</taxon>
        <taxon>Aneurinibacillus</taxon>
    </lineage>
</organism>
<dbReference type="InterPro" id="IPR033875">
    <property type="entry name" value="FlhG"/>
</dbReference>
<dbReference type="PANTHER" id="PTHR43384">
    <property type="entry name" value="SEPTUM SITE-DETERMINING PROTEIN MIND HOMOLOG, CHLOROPLASTIC-RELATED"/>
    <property type="match status" value="1"/>
</dbReference>
<dbReference type="GO" id="GO:0005829">
    <property type="term" value="C:cytosol"/>
    <property type="evidence" value="ECO:0007669"/>
    <property type="project" value="TreeGrafter"/>
</dbReference>
<reference evidence="3 5" key="1">
    <citation type="submission" date="2015-07" db="EMBL/GenBank/DDBJ databases">
        <title>Fjat-14205 dsm 2895.</title>
        <authorList>
            <person name="Liu B."/>
            <person name="Wang J."/>
            <person name="Zhu Y."/>
            <person name="Liu G."/>
            <person name="Chen Q."/>
            <person name="Chen Z."/>
            <person name="Lan J."/>
            <person name="Che J."/>
            <person name="Ge C."/>
            <person name="Shi H."/>
            <person name="Pan Z."/>
            <person name="Liu X."/>
        </authorList>
    </citation>
    <scope>NUCLEOTIDE SEQUENCE [LARGE SCALE GENOMIC DNA]</scope>
    <source>
        <strain evidence="3 5">DSM 2895</strain>
    </source>
</reference>
<evidence type="ECO:0000313" key="3">
    <source>
        <dbReference type="EMBL" id="KON95784.1"/>
    </source>
</evidence>
<keyword evidence="4" id="KW-0966">Cell projection</keyword>
<proteinExistence type="predicted"/>